<evidence type="ECO:0000313" key="1">
    <source>
        <dbReference type="EMBL" id="GHO45762.1"/>
    </source>
</evidence>
<evidence type="ECO:0000313" key="2">
    <source>
        <dbReference type="Proteomes" id="UP000612362"/>
    </source>
</evidence>
<dbReference type="EMBL" id="BNJF01000002">
    <property type="protein sequence ID" value="GHO45762.1"/>
    <property type="molecule type" value="Genomic_DNA"/>
</dbReference>
<sequence length="88" mass="10369">MDDNIPPFLNQSEFDALFTWLQEQCKTRYTLSGFRYTYAKTFEHTRRWLEANAYLTHLLSHHTSKTKKYAANLASFINLRSTHHSANA</sequence>
<dbReference type="AlphaFoldDB" id="A0A8J3MRA2"/>
<reference evidence="1" key="1">
    <citation type="submission" date="2020-10" db="EMBL/GenBank/DDBJ databases">
        <title>Taxonomic study of unclassified bacteria belonging to the class Ktedonobacteria.</title>
        <authorList>
            <person name="Yabe S."/>
            <person name="Wang C.M."/>
            <person name="Zheng Y."/>
            <person name="Sakai Y."/>
            <person name="Cavaletti L."/>
            <person name="Monciardini P."/>
            <person name="Donadio S."/>
        </authorList>
    </citation>
    <scope>NUCLEOTIDE SEQUENCE</scope>
    <source>
        <strain evidence="1">SOSP1-1</strain>
    </source>
</reference>
<name>A0A8J3MRA2_9CHLR</name>
<comment type="caution">
    <text evidence="1">The sequence shown here is derived from an EMBL/GenBank/DDBJ whole genome shotgun (WGS) entry which is preliminary data.</text>
</comment>
<organism evidence="1 2">
    <name type="scientific">Ktedonospora formicarum</name>
    <dbReference type="NCBI Taxonomy" id="2778364"/>
    <lineage>
        <taxon>Bacteria</taxon>
        <taxon>Bacillati</taxon>
        <taxon>Chloroflexota</taxon>
        <taxon>Ktedonobacteria</taxon>
        <taxon>Ktedonobacterales</taxon>
        <taxon>Ktedonobacteraceae</taxon>
        <taxon>Ktedonospora</taxon>
    </lineage>
</organism>
<dbReference type="Proteomes" id="UP000612362">
    <property type="component" value="Unassembled WGS sequence"/>
</dbReference>
<proteinExistence type="predicted"/>
<keyword evidence="2" id="KW-1185">Reference proteome</keyword>
<dbReference type="RefSeq" id="WP_220195191.1">
    <property type="nucleotide sequence ID" value="NZ_BNJF01000002.1"/>
</dbReference>
<protein>
    <submittedName>
        <fullName evidence="1">Uncharacterized protein</fullName>
    </submittedName>
</protein>
<gene>
    <name evidence="1" type="ORF">KSX_39250</name>
</gene>
<accession>A0A8J3MRA2</accession>